<feature type="transmembrane region" description="Helical" evidence="1">
    <location>
        <begin position="225"/>
        <end position="248"/>
    </location>
</feature>
<dbReference type="STRING" id="1891926.Fuma_02777"/>
<feature type="transmembrane region" description="Helical" evidence="1">
    <location>
        <begin position="22"/>
        <end position="46"/>
    </location>
</feature>
<gene>
    <name evidence="2" type="ORF">Fuma_02777</name>
</gene>
<evidence type="ECO:0000313" key="2">
    <source>
        <dbReference type="EMBL" id="APZ93161.1"/>
    </source>
</evidence>
<accession>A0A1P8WGF8</accession>
<protein>
    <submittedName>
        <fullName evidence="2">Putative membrane protein</fullName>
    </submittedName>
</protein>
<dbReference type="SUPFAM" id="SSF55961">
    <property type="entry name" value="Bet v1-like"/>
    <property type="match status" value="1"/>
</dbReference>
<keyword evidence="1" id="KW-1133">Transmembrane helix</keyword>
<dbReference type="KEGG" id="fmr:Fuma_02777"/>
<dbReference type="GO" id="GO:0016020">
    <property type="term" value="C:membrane"/>
    <property type="evidence" value="ECO:0007669"/>
    <property type="project" value="InterPro"/>
</dbReference>
<proteinExistence type="predicted"/>
<keyword evidence="1" id="KW-0472">Membrane</keyword>
<dbReference type="OrthoDB" id="315686at2"/>
<dbReference type="Proteomes" id="UP000187735">
    <property type="component" value="Chromosome"/>
</dbReference>
<dbReference type="AlphaFoldDB" id="A0A1P8WGF8"/>
<dbReference type="InterPro" id="IPR023393">
    <property type="entry name" value="START-like_dom_sf"/>
</dbReference>
<keyword evidence="3" id="KW-1185">Reference proteome</keyword>
<sequence length="486" mass="53350">MNTTTQFDFAWCFRLEGSVGRYWYSVVGFGLAVLKYVAEAAVIGAYTGKFYSPLDFLSPLLSTRATFTEGAPQWLGLGLVLWTMPFVWVAVAMSVRRCRDAGCTPWLALLILVPAVNYLTMIVLAGLRSTHEPAAESDQQEVELAEIFQPSGVHSVPDPVFDQRESSGVMAAIAGGAAGAAYAMATTFLTIYALQSYGSALFFGTPIVAGAVSGFMYNNPVRRSLLLTLMHSAAMIFACCFGFLLVGLEGAICILMALPIMLPLAMMGAVVGQSIAVGTTRPKKEANRMLWCLAGLPLLAAIEGTVTPEPTYAVKTSIDIQARPAEVWKQVIAFPDITDKPAWFFQMGIASPLRAHIDGSGVGAIRYCEFTTGTFVEPITVWDENHRLAFDVTEQPHPMFELTPYRHIHPPHLDTSFRSTRGGFLLEPLPNGGTRLTGTTWYVLEMHPQAYWTLWSDELVHRIHLRVLQHIQKVAESSESSSRDRN</sequence>
<reference evidence="2 3" key="1">
    <citation type="journal article" date="2016" name="Front. Microbiol.">
        <title>Fuerstia marisgermanicae gen. nov., sp. nov., an Unusual Member of the Phylum Planctomycetes from the German Wadden Sea.</title>
        <authorList>
            <person name="Kohn T."/>
            <person name="Heuer A."/>
            <person name="Jogler M."/>
            <person name="Vollmers J."/>
            <person name="Boedeker C."/>
            <person name="Bunk B."/>
            <person name="Rast P."/>
            <person name="Borchert D."/>
            <person name="Glockner I."/>
            <person name="Freese H.M."/>
            <person name="Klenk H.P."/>
            <person name="Overmann J."/>
            <person name="Kaster A.K."/>
            <person name="Rohde M."/>
            <person name="Wiegand S."/>
            <person name="Jogler C."/>
        </authorList>
    </citation>
    <scope>NUCLEOTIDE SEQUENCE [LARGE SCALE GENOMIC DNA]</scope>
    <source>
        <strain evidence="2 3">NH11</strain>
    </source>
</reference>
<dbReference type="Pfam" id="PF05656">
    <property type="entry name" value="DUF805"/>
    <property type="match status" value="1"/>
</dbReference>
<name>A0A1P8WGF8_9PLAN</name>
<organism evidence="2 3">
    <name type="scientific">Fuerstiella marisgermanici</name>
    <dbReference type="NCBI Taxonomy" id="1891926"/>
    <lineage>
        <taxon>Bacteria</taxon>
        <taxon>Pseudomonadati</taxon>
        <taxon>Planctomycetota</taxon>
        <taxon>Planctomycetia</taxon>
        <taxon>Planctomycetales</taxon>
        <taxon>Planctomycetaceae</taxon>
        <taxon>Fuerstiella</taxon>
    </lineage>
</organism>
<evidence type="ECO:0000313" key="3">
    <source>
        <dbReference type="Proteomes" id="UP000187735"/>
    </source>
</evidence>
<feature type="transmembrane region" description="Helical" evidence="1">
    <location>
        <begin position="254"/>
        <end position="277"/>
    </location>
</feature>
<dbReference type="InterPro" id="IPR008523">
    <property type="entry name" value="DUF805"/>
</dbReference>
<evidence type="ECO:0000256" key="1">
    <source>
        <dbReference type="SAM" id="Phobius"/>
    </source>
</evidence>
<feature type="transmembrane region" description="Helical" evidence="1">
    <location>
        <begin position="169"/>
        <end position="194"/>
    </location>
</feature>
<keyword evidence="1" id="KW-0812">Transmembrane</keyword>
<feature type="transmembrane region" description="Helical" evidence="1">
    <location>
        <begin position="74"/>
        <end position="94"/>
    </location>
</feature>
<feature type="transmembrane region" description="Helical" evidence="1">
    <location>
        <begin position="200"/>
        <end position="218"/>
    </location>
</feature>
<dbReference type="EMBL" id="CP017641">
    <property type="protein sequence ID" value="APZ93161.1"/>
    <property type="molecule type" value="Genomic_DNA"/>
</dbReference>
<feature type="transmembrane region" description="Helical" evidence="1">
    <location>
        <begin position="106"/>
        <end position="127"/>
    </location>
</feature>
<dbReference type="Gene3D" id="3.30.530.20">
    <property type="match status" value="1"/>
</dbReference>
<dbReference type="RefSeq" id="WP_077024670.1">
    <property type="nucleotide sequence ID" value="NZ_CP017641.1"/>
</dbReference>